<dbReference type="PANTHER" id="PTHR30055:SF234">
    <property type="entry name" value="HTH-TYPE TRANSCRIPTIONAL REGULATOR BETI"/>
    <property type="match status" value="1"/>
</dbReference>
<evidence type="ECO:0000256" key="2">
    <source>
        <dbReference type="ARBA" id="ARBA00023125"/>
    </source>
</evidence>
<dbReference type="RefSeq" id="WP_345403888.1">
    <property type="nucleotide sequence ID" value="NZ_BAABLA010000116.1"/>
</dbReference>
<dbReference type="InterPro" id="IPR041583">
    <property type="entry name" value="TetR_C_31"/>
</dbReference>
<evidence type="ECO:0000256" key="1">
    <source>
        <dbReference type="ARBA" id="ARBA00023015"/>
    </source>
</evidence>
<evidence type="ECO:0000313" key="6">
    <source>
        <dbReference type="EMBL" id="MFC6869873.1"/>
    </source>
</evidence>
<keyword evidence="7" id="KW-1185">Reference proteome</keyword>
<evidence type="ECO:0000259" key="5">
    <source>
        <dbReference type="PROSITE" id="PS50977"/>
    </source>
</evidence>
<dbReference type="InterPro" id="IPR050109">
    <property type="entry name" value="HTH-type_TetR-like_transc_reg"/>
</dbReference>
<organism evidence="6 7">
    <name type="scientific">Haloechinothrix salitolerans</name>
    <dbReference type="NCBI Taxonomy" id="926830"/>
    <lineage>
        <taxon>Bacteria</taxon>
        <taxon>Bacillati</taxon>
        <taxon>Actinomycetota</taxon>
        <taxon>Actinomycetes</taxon>
        <taxon>Pseudonocardiales</taxon>
        <taxon>Pseudonocardiaceae</taxon>
        <taxon>Haloechinothrix</taxon>
    </lineage>
</organism>
<feature type="domain" description="HTH tetR-type" evidence="5">
    <location>
        <begin position="9"/>
        <end position="69"/>
    </location>
</feature>
<protein>
    <submittedName>
        <fullName evidence="6">TetR/AcrR family transcriptional regulator</fullName>
    </submittedName>
</protein>
<dbReference type="SUPFAM" id="SSF48498">
    <property type="entry name" value="Tetracyclin repressor-like, C-terminal domain"/>
    <property type="match status" value="1"/>
</dbReference>
<dbReference type="Gene3D" id="1.10.357.10">
    <property type="entry name" value="Tetracycline Repressor, domain 2"/>
    <property type="match status" value="1"/>
</dbReference>
<keyword evidence="3" id="KW-0804">Transcription</keyword>
<name>A0ABW2C4E4_9PSEU</name>
<dbReference type="PANTHER" id="PTHR30055">
    <property type="entry name" value="HTH-TYPE TRANSCRIPTIONAL REGULATOR RUTR"/>
    <property type="match status" value="1"/>
</dbReference>
<accession>A0ABW2C4E4</accession>
<sequence>MVTSAERGKQVRQQLLTAALELIPERGWLAVSTRQLAERAGVAPGLVHYHFDSLPALLRVAAVGAMRETVSEVEDVLTEATDAATGLDLMLRALDDYTGTDPTSLLFVETYLAATRDEALRADLADVLAGFRDRLTHWLDGIGTPDPANTAAVLAASIDGLLLHRALHPDLTARAVSPVLLRVLTAREGN</sequence>
<dbReference type="Pfam" id="PF00440">
    <property type="entry name" value="TetR_N"/>
    <property type="match status" value="1"/>
</dbReference>
<dbReference type="EMBL" id="JBHSXX010000001">
    <property type="protein sequence ID" value="MFC6869873.1"/>
    <property type="molecule type" value="Genomic_DNA"/>
</dbReference>
<gene>
    <name evidence="6" type="ORF">ACFQGD_22280</name>
</gene>
<evidence type="ECO:0000256" key="3">
    <source>
        <dbReference type="ARBA" id="ARBA00023163"/>
    </source>
</evidence>
<comment type="caution">
    <text evidence="6">The sequence shown here is derived from an EMBL/GenBank/DDBJ whole genome shotgun (WGS) entry which is preliminary data.</text>
</comment>
<evidence type="ECO:0000313" key="7">
    <source>
        <dbReference type="Proteomes" id="UP001596337"/>
    </source>
</evidence>
<feature type="DNA-binding region" description="H-T-H motif" evidence="4">
    <location>
        <begin position="32"/>
        <end position="51"/>
    </location>
</feature>
<dbReference type="InterPro" id="IPR009057">
    <property type="entry name" value="Homeodomain-like_sf"/>
</dbReference>
<dbReference type="InterPro" id="IPR036271">
    <property type="entry name" value="Tet_transcr_reg_TetR-rel_C_sf"/>
</dbReference>
<dbReference type="PROSITE" id="PS50977">
    <property type="entry name" value="HTH_TETR_2"/>
    <property type="match status" value="1"/>
</dbReference>
<dbReference type="InterPro" id="IPR001647">
    <property type="entry name" value="HTH_TetR"/>
</dbReference>
<keyword evidence="2 4" id="KW-0238">DNA-binding</keyword>
<evidence type="ECO:0000256" key="4">
    <source>
        <dbReference type="PROSITE-ProRule" id="PRU00335"/>
    </source>
</evidence>
<proteinExistence type="predicted"/>
<keyword evidence="1" id="KW-0805">Transcription regulation</keyword>
<dbReference type="Proteomes" id="UP001596337">
    <property type="component" value="Unassembled WGS sequence"/>
</dbReference>
<dbReference type="SUPFAM" id="SSF46689">
    <property type="entry name" value="Homeodomain-like"/>
    <property type="match status" value="1"/>
</dbReference>
<dbReference type="PRINTS" id="PR00455">
    <property type="entry name" value="HTHTETR"/>
</dbReference>
<dbReference type="Pfam" id="PF17940">
    <property type="entry name" value="TetR_C_31"/>
    <property type="match status" value="1"/>
</dbReference>
<reference evidence="7" key="1">
    <citation type="journal article" date="2019" name="Int. J. Syst. Evol. Microbiol.">
        <title>The Global Catalogue of Microorganisms (GCM) 10K type strain sequencing project: providing services to taxonomists for standard genome sequencing and annotation.</title>
        <authorList>
            <consortium name="The Broad Institute Genomics Platform"/>
            <consortium name="The Broad Institute Genome Sequencing Center for Infectious Disease"/>
            <person name="Wu L."/>
            <person name="Ma J."/>
        </authorList>
    </citation>
    <scope>NUCLEOTIDE SEQUENCE [LARGE SCALE GENOMIC DNA]</scope>
    <source>
        <strain evidence="7">KCTC 32255</strain>
    </source>
</reference>